<dbReference type="RefSeq" id="WP_189002402.1">
    <property type="nucleotide sequence ID" value="NZ_BMOD01000005.1"/>
</dbReference>
<accession>A0ABQ2CYT4</accession>
<reference evidence="2" key="1">
    <citation type="journal article" date="2019" name="Int. J. Syst. Evol. Microbiol.">
        <title>The Global Catalogue of Microorganisms (GCM) 10K type strain sequencing project: providing services to taxonomists for standard genome sequencing and annotation.</title>
        <authorList>
            <consortium name="The Broad Institute Genomics Platform"/>
            <consortium name="The Broad Institute Genome Sequencing Center for Infectious Disease"/>
            <person name="Wu L."/>
            <person name="Ma J."/>
        </authorList>
    </citation>
    <scope>NUCLEOTIDE SEQUENCE [LARGE SCALE GENOMIC DNA]</scope>
    <source>
        <strain evidence="2">JCM 14370</strain>
    </source>
</reference>
<dbReference type="Proteomes" id="UP000632222">
    <property type="component" value="Unassembled WGS sequence"/>
</dbReference>
<keyword evidence="2" id="KW-1185">Reference proteome</keyword>
<evidence type="ECO:0000313" key="1">
    <source>
        <dbReference type="EMBL" id="GGJ32619.1"/>
    </source>
</evidence>
<gene>
    <name evidence="1" type="ORF">GCM10008938_18530</name>
</gene>
<name>A0ABQ2CYT4_9DEIO</name>
<organism evidence="1 2">
    <name type="scientific">Deinococcus roseus</name>
    <dbReference type="NCBI Taxonomy" id="392414"/>
    <lineage>
        <taxon>Bacteria</taxon>
        <taxon>Thermotogati</taxon>
        <taxon>Deinococcota</taxon>
        <taxon>Deinococci</taxon>
        <taxon>Deinococcales</taxon>
        <taxon>Deinococcaceae</taxon>
        <taxon>Deinococcus</taxon>
    </lineage>
</organism>
<comment type="caution">
    <text evidence="1">The sequence shown here is derived from an EMBL/GenBank/DDBJ whole genome shotgun (WGS) entry which is preliminary data.</text>
</comment>
<evidence type="ECO:0000313" key="2">
    <source>
        <dbReference type="Proteomes" id="UP000632222"/>
    </source>
</evidence>
<dbReference type="EMBL" id="BMOD01000005">
    <property type="protein sequence ID" value="GGJ32619.1"/>
    <property type="molecule type" value="Genomic_DNA"/>
</dbReference>
<protein>
    <submittedName>
        <fullName evidence="1">Uncharacterized protein</fullName>
    </submittedName>
</protein>
<sequence>MIGKLRALLGWFHSPSRPSSTPIQTLLSRLQAPQENPALPEQHPEEIPVPRWEERSLHGHVLLDLMKAAAGGSGRNTLYGAETITNSGKRYTLPFTRTLPTLPMVVGWQVHFIAPEGNRLKAGRVTRLIRLEPDGNAYVNLLRPDATTYIAALQADSAALQQYLRALHWEPI</sequence>
<proteinExistence type="predicted"/>